<dbReference type="Proteomes" id="UP000007110">
    <property type="component" value="Unassembled WGS sequence"/>
</dbReference>
<dbReference type="KEGG" id="spu:588000"/>
<dbReference type="RefSeq" id="XP_030844417.1">
    <property type="nucleotide sequence ID" value="XM_030988557.1"/>
</dbReference>
<dbReference type="InterPro" id="IPR020846">
    <property type="entry name" value="MFS_dom"/>
</dbReference>
<dbReference type="InParanoid" id="A0A7M7P0I4"/>
<dbReference type="GO" id="GO:0008028">
    <property type="term" value="F:monocarboxylic acid transmembrane transporter activity"/>
    <property type="evidence" value="ECO:0000318"/>
    <property type="project" value="GO_Central"/>
</dbReference>
<dbReference type="InterPro" id="IPR050327">
    <property type="entry name" value="Proton-linked_MCT"/>
</dbReference>
<protein>
    <recommendedName>
        <fullName evidence="3">Major facilitator superfamily (MFS) profile domain-containing protein</fullName>
    </recommendedName>
</protein>
<proteinExistence type="predicted"/>
<feature type="transmembrane region" description="Helical" evidence="2">
    <location>
        <begin position="451"/>
        <end position="473"/>
    </location>
</feature>
<feature type="transmembrane region" description="Helical" evidence="2">
    <location>
        <begin position="100"/>
        <end position="119"/>
    </location>
</feature>
<feature type="transmembrane region" description="Helical" evidence="2">
    <location>
        <begin position="427"/>
        <end position="445"/>
    </location>
</feature>
<comment type="subcellular location">
    <subcellularLocation>
        <location evidence="1">Membrane</location>
        <topology evidence="1">Multi-pass membrane protein</topology>
    </subcellularLocation>
</comment>
<evidence type="ECO:0000256" key="2">
    <source>
        <dbReference type="SAM" id="Phobius"/>
    </source>
</evidence>
<feature type="transmembrane region" description="Helical" evidence="2">
    <location>
        <begin position="30"/>
        <end position="49"/>
    </location>
</feature>
<feature type="transmembrane region" description="Helical" evidence="2">
    <location>
        <begin position="396"/>
        <end position="415"/>
    </location>
</feature>
<evidence type="ECO:0000259" key="3">
    <source>
        <dbReference type="PROSITE" id="PS50850"/>
    </source>
</evidence>
<feature type="transmembrane region" description="Helical" evidence="2">
    <location>
        <begin position="362"/>
        <end position="384"/>
    </location>
</feature>
<sequence length="592" mass="65383">MRTHAQHTSTMPADRVRTCPSMCRRPRVPWRWIVVAATFLTFTVLFGLLNSFNVLFVAFQEEFDSSATMTGWIGSTALGLSMLIAPVVNVLTERFGYRPVSVVGIVTSAGALIVTSFLPNVLAAFLSYGVMVGIGAGLVTVSSIGVVMLYFPEQNSVRAMAMIMIGPGLGVVTFAPLMSLIITRHGWRVLLRIMGSLLFLVGIPCVLTYAEPPNSSHQPDDDKNKYQDLQPVTDALEDANNCTCKEAQVYHSDKAAVWIPNVGSLKKLENNDLVEEKKTYHQAKTSSDHRRGSCAKCTTLNDEQGYPRSFDREIPCEGDPCLNGESRCGVVKRCETLTPQKGKRSDHGMAWKTLVALTFPELWLLSISTVLNGIGDSFYFVNLINYMLSVGFQKEFGVKVVTVLGFANLVGRITMSLGGDYVPFPRVFLLAISSLVGIGVMLLILLTRNRIIMYIIAVVIGSVMMSITNIITFMIPSEFFGPERALETSSVIIFMYGLGFTLGSLIGQSIDNTGSYSSAMWAFVGMYITSGLCVLMAPVYQRYFAPQRFVTFDLFRKKREARQKNKFILEQNPKSENKSEAKANVSERVTCV</sequence>
<dbReference type="OrthoDB" id="6509908at2759"/>
<dbReference type="EnsemblMetazoa" id="XM_030988557">
    <property type="protein sequence ID" value="XP_030844417"/>
    <property type="gene ID" value="LOC588000"/>
</dbReference>
<feature type="transmembrane region" description="Helical" evidence="2">
    <location>
        <begin position="519"/>
        <end position="540"/>
    </location>
</feature>
<dbReference type="InterPro" id="IPR036259">
    <property type="entry name" value="MFS_trans_sf"/>
</dbReference>
<feature type="transmembrane region" description="Helical" evidence="2">
    <location>
        <begin position="69"/>
        <end position="88"/>
    </location>
</feature>
<dbReference type="PROSITE" id="PS50850">
    <property type="entry name" value="MFS"/>
    <property type="match status" value="1"/>
</dbReference>
<evidence type="ECO:0000256" key="1">
    <source>
        <dbReference type="ARBA" id="ARBA00004141"/>
    </source>
</evidence>
<evidence type="ECO:0000313" key="5">
    <source>
        <dbReference type="Proteomes" id="UP000007110"/>
    </source>
</evidence>
<keyword evidence="2" id="KW-0812">Transmembrane</keyword>
<dbReference type="SUPFAM" id="SSF103473">
    <property type="entry name" value="MFS general substrate transporter"/>
    <property type="match status" value="1"/>
</dbReference>
<name>A0A7M7P0I4_STRPU</name>
<keyword evidence="2" id="KW-0472">Membrane</keyword>
<dbReference type="InterPro" id="IPR011701">
    <property type="entry name" value="MFS"/>
</dbReference>
<reference evidence="4" key="2">
    <citation type="submission" date="2021-01" db="UniProtKB">
        <authorList>
            <consortium name="EnsemblMetazoa"/>
        </authorList>
    </citation>
    <scope>IDENTIFICATION</scope>
</reference>
<keyword evidence="2" id="KW-1133">Transmembrane helix</keyword>
<dbReference type="GO" id="GO:0005886">
    <property type="term" value="C:plasma membrane"/>
    <property type="evidence" value="ECO:0000318"/>
    <property type="project" value="GO_Central"/>
</dbReference>
<feature type="transmembrane region" description="Helical" evidence="2">
    <location>
        <begin position="163"/>
        <end position="183"/>
    </location>
</feature>
<keyword evidence="5" id="KW-1185">Reference proteome</keyword>
<evidence type="ECO:0000313" key="4">
    <source>
        <dbReference type="EnsemblMetazoa" id="XP_030844417"/>
    </source>
</evidence>
<reference evidence="5" key="1">
    <citation type="submission" date="2015-02" db="EMBL/GenBank/DDBJ databases">
        <title>Genome sequencing for Strongylocentrotus purpuratus.</title>
        <authorList>
            <person name="Murali S."/>
            <person name="Liu Y."/>
            <person name="Vee V."/>
            <person name="English A."/>
            <person name="Wang M."/>
            <person name="Skinner E."/>
            <person name="Han Y."/>
            <person name="Muzny D.M."/>
            <person name="Worley K.C."/>
            <person name="Gibbs R.A."/>
        </authorList>
    </citation>
    <scope>NUCLEOTIDE SEQUENCE</scope>
</reference>
<feature type="transmembrane region" description="Helical" evidence="2">
    <location>
        <begin position="125"/>
        <end position="151"/>
    </location>
</feature>
<dbReference type="GeneID" id="588000"/>
<dbReference type="Gene3D" id="1.20.1250.20">
    <property type="entry name" value="MFS general substrate transporter like domains"/>
    <property type="match status" value="2"/>
</dbReference>
<dbReference type="PANTHER" id="PTHR11360">
    <property type="entry name" value="MONOCARBOXYLATE TRANSPORTER"/>
    <property type="match status" value="1"/>
</dbReference>
<feature type="transmembrane region" description="Helical" evidence="2">
    <location>
        <begin position="485"/>
        <end position="507"/>
    </location>
</feature>
<accession>A0A7M7P0I4</accession>
<organism evidence="4 5">
    <name type="scientific">Strongylocentrotus purpuratus</name>
    <name type="common">Purple sea urchin</name>
    <dbReference type="NCBI Taxonomy" id="7668"/>
    <lineage>
        <taxon>Eukaryota</taxon>
        <taxon>Metazoa</taxon>
        <taxon>Echinodermata</taxon>
        <taxon>Eleutherozoa</taxon>
        <taxon>Echinozoa</taxon>
        <taxon>Echinoidea</taxon>
        <taxon>Euechinoidea</taxon>
        <taxon>Echinacea</taxon>
        <taxon>Camarodonta</taxon>
        <taxon>Echinidea</taxon>
        <taxon>Strongylocentrotidae</taxon>
        <taxon>Strongylocentrotus</taxon>
    </lineage>
</organism>
<dbReference type="OMA" id="MAMIMIG"/>
<dbReference type="Pfam" id="PF07690">
    <property type="entry name" value="MFS_1"/>
    <property type="match status" value="1"/>
</dbReference>
<dbReference type="AlphaFoldDB" id="A0A7M7P0I4"/>
<dbReference type="PANTHER" id="PTHR11360:SF172">
    <property type="entry name" value="MAJOR FACILITATOR SUPERFAMILY (MFS) PROFILE DOMAIN-CONTAINING PROTEIN"/>
    <property type="match status" value="1"/>
</dbReference>
<feature type="domain" description="Major facilitator superfamily (MFS) profile" evidence="3">
    <location>
        <begin position="33"/>
        <end position="549"/>
    </location>
</feature>